<evidence type="ECO:0000313" key="7">
    <source>
        <dbReference type="EMBL" id="KAK7503042.1"/>
    </source>
</evidence>
<sequence length="571" mass="63158">MIFEDVVQAIQPFGPYQKRIYFLICLVGIPAALHTMVTVFILATPEHRCAIPGLQNDTYESQGPWHDDLVSLTIPLDTDTDKLSTCKIYSHRSLSNPLDSRTDTRNCDHWVYSKEYYEKTVISELDLVCEDTEKVARANSVLMGGLLGGSLILGALSDIIGRKKVMMIGLLGQFAVTIATAFVSSYEAFVALRFLATFFGMELVGPEQRTIAGIVIELFWATGLFIILLLAYLLRDWHHLQLAVSLFNVLFIPYFWLLPESPRWLVARGRIEEASAIVRHAARVNKADVSEKVLSLQDIQDDGPQQKFWHLFTSPVLILRCLIIFFNWCVVSMVYYGLGLNVGSLSGNLFLNFLYANIAETLSYVFCLLLLNRTGRRVLHCFTMLLGGVACVAIIFPVLYGDSMTVGGIRDVACEAIIVPVLNGDKRHDWITITLSMIGKFGASAAFAIIYVFSAELFPTMVRNSSMGASSVCARVGGIVSPYVATLNIYVGGNFGIALPSMLFGGLSILAGVASLWLPETKGRKLPESIEDAKHFGRSRQGKNAYALDDLDDKSTEKSNGPQENGSYTKY</sequence>
<keyword evidence="3 6" id="KW-1133">Transmembrane helix</keyword>
<evidence type="ECO:0000313" key="8">
    <source>
        <dbReference type="Proteomes" id="UP001519460"/>
    </source>
</evidence>
<feature type="transmembrane region" description="Helical" evidence="6">
    <location>
        <begin position="472"/>
        <end position="491"/>
    </location>
</feature>
<feature type="transmembrane region" description="Helical" evidence="6">
    <location>
        <begin position="240"/>
        <end position="258"/>
    </location>
</feature>
<feature type="transmembrane region" description="Helical" evidence="6">
    <location>
        <begin position="141"/>
        <end position="160"/>
    </location>
</feature>
<feature type="transmembrane region" description="Helical" evidence="6">
    <location>
        <begin position="20"/>
        <end position="43"/>
    </location>
</feature>
<dbReference type="InterPro" id="IPR005828">
    <property type="entry name" value="MFS_sugar_transport-like"/>
</dbReference>
<feature type="transmembrane region" description="Helical" evidence="6">
    <location>
        <begin position="211"/>
        <end position="234"/>
    </location>
</feature>
<dbReference type="Gene3D" id="1.20.1250.20">
    <property type="entry name" value="MFS general substrate transporter like domains"/>
    <property type="match status" value="1"/>
</dbReference>
<dbReference type="Pfam" id="PF00083">
    <property type="entry name" value="Sugar_tr"/>
    <property type="match status" value="1"/>
</dbReference>
<feature type="transmembrane region" description="Helical" evidence="6">
    <location>
        <begin position="166"/>
        <end position="190"/>
    </location>
</feature>
<evidence type="ECO:0000256" key="2">
    <source>
        <dbReference type="ARBA" id="ARBA00022692"/>
    </source>
</evidence>
<feature type="transmembrane region" description="Helical" evidence="6">
    <location>
        <begin position="378"/>
        <end position="400"/>
    </location>
</feature>
<protein>
    <recommendedName>
        <fullName evidence="9">Organic cation transporter protein</fullName>
    </recommendedName>
</protein>
<evidence type="ECO:0000256" key="6">
    <source>
        <dbReference type="SAM" id="Phobius"/>
    </source>
</evidence>
<dbReference type="CDD" id="cd17317">
    <property type="entry name" value="MFS_SLC22"/>
    <property type="match status" value="1"/>
</dbReference>
<dbReference type="SUPFAM" id="SSF103473">
    <property type="entry name" value="MFS general substrate transporter"/>
    <property type="match status" value="1"/>
</dbReference>
<reference evidence="7 8" key="1">
    <citation type="journal article" date="2023" name="Sci. Data">
        <title>Genome assembly of the Korean intertidal mud-creeper Batillaria attramentaria.</title>
        <authorList>
            <person name="Patra A.K."/>
            <person name="Ho P.T."/>
            <person name="Jun S."/>
            <person name="Lee S.J."/>
            <person name="Kim Y."/>
            <person name="Won Y.J."/>
        </authorList>
    </citation>
    <scope>NUCLEOTIDE SEQUENCE [LARGE SCALE GENOMIC DNA]</scope>
    <source>
        <strain evidence="7">Wonlab-2016</strain>
    </source>
</reference>
<evidence type="ECO:0000256" key="5">
    <source>
        <dbReference type="SAM" id="MobiDB-lite"/>
    </source>
</evidence>
<proteinExistence type="predicted"/>
<dbReference type="InterPro" id="IPR036259">
    <property type="entry name" value="MFS_trans_sf"/>
</dbReference>
<dbReference type="EMBL" id="JACVVK020000022">
    <property type="protein sequence ID" value="KAK7503042.1"/>
    <property type="molecule type" value="Genomic_DNA"/>
</dbReference>
<keyword evidence="2 6" id="KW-0812">Transmembrane</keyword>
<comment type="caution">
    <text evidence="7">The sequence shown here is derived from an EMBL/GenBank/DDBJ whole genome shotgun (WGS) entry which is preliminary data.</text>
</comment>
<feature type="transmembrane region" description="Helical" evidence="6">
    <location>
        <begin position="317"/>
        <end position="338"/>
    </location>
</feature>
<comment type="subcellular location">
    <subcellularLocation>
        <location evidence="1">Membrane</location>
        <topology evidence="1">Multi-pass membrane protein</topology>
    </subcellularLocation>
</comment>
<dbReference type="GO" id="GO:0016020">
    <property type="term" value="C:membrane"/>
    <property type="evidence" value="ECO:0007669"/>
    <property type="project" value="UniProtKB-SubCell"/>
</dbReference>
<evidence type="ECO:0000256" key="4">
    <source>
        <dbReference type="ARBA" id="ARBA00023136"/>
    </source>
</evidence>
<dbReference type="AlphaFoldDB" id="A0ABD0LU75"/>
<feature type="transmembrane region" description="Helical" evidence="6">
    <location>
        <begin position="497"/>
        <end position="518"/>
    </location>
</feature>
<feature type="transmembrane region" description="Helical" evidence="6">
    <location>
        <begin position="350"/>
        <end position="371"/>
    </location>
</feature>
<evidence type="ECO:0000256" key="3">
    <source>
        <dbReference type="ARBA" id="ARBA00022989"/>
    </source>
</evidence>
<name>A0ABD0LU75_9CAEN</name>
<evidence type="ECO:0000256" key="1">
    <source>
        <dbReference type="ARBA" id="ARBA00004141"/>
    </source>
</evidence>
<accession>A0ABD0LU75</accession>
<feature type="transmembrane region" description="Helical" evidence="6">
    <location>
        <begin position="430"/>
        <end position="452"/>
    </location>
</feature>
<evidence type="ECO:0008006" key="9">
    <source>
        <dbReference type="Google" id="ProtNLM"/>
    </source>
</evidence>
<dbReference type="PANTHER" id="PTHR24064">
    <property type="entry name" value="SOLUTE CARRIER FAMILY 22 MEMBER"/>
    <property type="match status" value="1"/>
</dbReference>
<gene>
    <name evidence="7" type="ORF">BaRGS_00005668</name>
</gene>
<organism evidence="7 8">
    <name type="scientific">Batillaria attramentaria</name>
    <dbReference type="NCBI Taxonomy" id="370345"/>
    <lineage>
        <taxon>Eukaryota</taxon>
        <taxon>Metazoa</taxon>
        <taxon>Spiralia</taxon>
        <taxon>Lophotrochozoa</taxon>
        <taxon>Mollusca</taxon>
        <taxon>Gastropoda</taxon>
        <taxon>Caenogastropoda</taxon>
        <taxon>Sorbeoconcha</taxon>
        <taxon>Cerithioidea</taxon>
        <taxon>Batillariidae</taxon>
        <taxon>Batillaria</taxon>
    </lineage>
</organism>
<feature type="compositionally biased region" description="Polar residues" evidence="5">
    <location>
        <begin position="558"/>
        <end position="571"/>
    </location>
</feature>
<keyword evidence="8" id="KW-1185">Reference proteome</keyword>
<keyword evidence="4 6" id="KW-0472">Membrane</keyword>
<dbReference type="Proteomes" id="UP001519460">
    <property type="component" value="Unassembled WGS sequence"/>
</dbReference>
<feature type="region of interest" description="Disordered" evidence="5">
    <location>
        <begin position="529"/>
        <end position="571"/>
    </location>
</feature>